<sequence>GCWVAPATTDVVGVRLPSPSNDRIPQKDLHHADTHNLNLEFSQRSSSRLTQCPSLAVAALVAPAMAAGATGNTICQSDEFKALKASKLGDSPITAKSLVKGKEICIEYALTGDAASSAGWFAVGLSRSGEMVSKPNANVMVFQKSKGKPESFKIAGKSSRQVSAESDQTFFKVGSSSKSDMTFSFQRTLEAATDTEVEIDPKTPGQLIWAYGDKWPISGHKAGTYGGESINFGGDAGAAAPSTPPKKSTGKADICESAEFTALKTSSLGSSPIAVKSLIKGDSICIEYSLTGSAAASATWLGVGLAREASMVSSPAANVMMFFADKTAPESHIITAKSSSGVKLESDQSFFQAGPTTKEGLKFSFQRKLTAAVPSEVTIPANGDVTLIWSFGDKWPISSHKTGTRGIETLNFATGVSSTASEGFCATNNCTGIIGAIAFGVMLVGGLLFSVALKSTSIGRLVLHKTLIAPPLSMTSNAMLANPVSMVLQNLADLRIGESFIMIAFIGAIVAVVIAYKNASVQVITGQVALIILMFLVLPIARIPLWTVVFGSSFERVVKFHRWLGMAMTIATVVHLIYALDVVSVTATTGGTVHPLFGFIAFLCFVTMSAMANEYVRRKMFEVFYFSHRVLSIAGFVFTILHAPAKIGYPLALPLAFYGIGVLLRWWMSFTSKYQANLTISESAGATTLQLERSAKTTQFAAKMDECSYFWINVPTVSVVQWHPFSAIVTPDGQSIAFCVKAMGPGTFTDTLFHEAKSKHAVNISLCGPFGKPSIDVDAYDVVVMVAGGVGITPMLSLLNQKQAYPGTKSVDYHVVWAVRHEADLLMCEALMPSQNGSTGSVQDPNAPMSTASAQISWDAHVSKASAEGFVTCKNGDRLAYRPGRPVMDEVINSSRFMGKRVAVLACGPPMLVVDAQKLARQCGFDFHKETFSCTDTENARCYVPAVLVAPVTAAGATSTDICVCDEFQALKASKVGDSPITAKSLVKGKEICIEYALTGDAAASAGWFAVGLSRSGDMVSKPNANVMVFQKSKGKPESFKIAGQTSKQVAAESDQTFFKVGGASATDMKFSFQRALDAATDTEVAIDPKTPGQLIWAYGDTWPITGHKAGTNGVESISFSGAAATGSASGAASPSTGASTPAKASTGKADVCASAEFSAAKSSRLGTSPINIKSLIKGDSICIEYALTGSDAASSTWFAVGVSRDANMVSSPAANVMMYFKDKATPQSYLITSRSSSGVKLESDQSFFQIGASSKTELKFSFQRKLAGSTASEVAIPANGDVTLIWAYGSKWPISSHKSGTRGIETMNFATGASTAGGVNYCTTHNCTGIIGAIALGIMLAGGFLFSVALKSTSVGHLVLHKTLIAPPVSWTTNAKIAHPVAMVLQNLADVRVGELFMILAFYGAVAAVAISHKAFSIQVITGQIALIMLMFLILPIARVPLWTVFFGSSFERIVKFHRWLGMAMTVVTIVHLILALDVVSVTDTTYGAVHPLYGFIGFLCFITLSSLANEIVRRLFFEVFYFSHRVLSIVGYVFVILHAPTKIGYPLILPLVLYGIGLLLRWWMSFTSKYQASLTVSDSTGATILLLERNAKTTQFAAKMDECSYFWINVPTVSVVQWHPFSAIVTPDGQSIAFCVKAMGPGTFTDTLFHEAKSKHAVNISLCGPFGKPSIDVDAYDVVVMVAGGVGITPMLSLLNQKQAYPGTKSVDYHVVWAVRHEADLLMCEALMPSQNGSAGNVQDAHEPLRTASAQISWDAHVSKASADGYVNINNGDRFNFRSGRPVLDETINSSRFMGKRVAVMACGPPTLVVEAQNLARQCGFDFHKEEFNCAEFAALKASPLGASPMTVKSLVKGDSICLEYAFTGSDAASTTWFAVGVGESYGQLATGKRDEGQGRARRTSSRRELQVVLRPKATRACFYEVGPSSKTELKFSFQRKLAGSTASEVAIPENADATLIWAYGSTWPIRSHKPNTRGVEMMNFATGVSTAMDEGFCATHNCTRIIGAIALGVMLSTSSGHFVLHKTLISPPVHWTINSKIAHPVAWVLQNLADIRIGESFMIFAFYGAVAAVAISHKAFSIQVITGQIALIMLMFLILPIARVPLWTVFFGSSFERIVKFHRWLGMAMTVVTIVHLILALDVVSVTDTTYGAVHPLYGFIGFLCFITLSSLANEIVRRLFFEVFYFSHRVLSIVGYVFVIRAVRSESDLLMCEALMPSQNGSAGNV</sequence>
<reference evidence="9" key="1">
    <citation type="submission" date="2022-11" db="EMBL/GenBank/DDBJ databases">
        <authorList>
            <person name="Morgan W.R."/>
            <person name="Tartar A."/>
        </authorList>
    </citation>
    <scope>NUCLEOTIDE SEQUENCE</scope>
    <source>
        <strain evidence="9">ARSEF 373</strain>
    </source>
</reference>
<organism evidence="9 10">
    <name type="scientific">Lagenidium giganteum</name>
    <dbReference type="NCBI Taxonomy" id="4803"/>
    <lineage>
        <taxon>Eukaryota</taxon>
        <taxon>Sar</taxon>
        <taxon>Stramenopiles</taxon>
        <taxon>Oomycota</taxon>
        <taxon>Peronosporomycetes</taxon>
        <taxon>Pythiales</taxon>
        <taxon>Pythiaceae</taxon>
    </lineage>
</organism>
<evidence type="ECO:0000256" key="3">
    <source>
        <dbReference type="ARBA" id="ARBA00022989"/>
    </source>
</evidence>
<dbReference type="Pfam" id="PF08030">
    <property type="entry name" value="NAD_binding_6"/>
    <property type="match status" value="2"/>
</dbReference>
<comment type="caution">
    <text evidence="9">The sequence shown here is derived from an EMBL/GenBank/DDBJ whole genome shotgun (WGS) entry which is preliminary data.</text>
</comment>
<feature type="transmembrane region" description="Helical" evidence="6">
    <location>
        <begin position="1394"/>
        <end position="1414"/>
    </location>
</feature>
<evidence type="ECO:0000313" key="10">
    <source>
        <dbReference type="Proteomes" id="UP001146120"/>
    </source>
</evidence>
<feature type="transmembrane region" description="Helical" evidence="6">
    <location>
        <begin position="647"/>
        <end position="667"/>
    </location>
</feature>
<feature type="transmembrane region" description="Helical" evidence="6">
    <location>
        <begin position="1461"/>
        <end position="1482"/>
    </location>
</feature>
<dbReference type="InterPro" id="IPR039261">
    <property type="entry name" value="FNR_nucleotide-bd"/>
</dbReference>
<evidence type="ECO:0000313" key="9">
    <source>
        <dbReference type="EMBL" id="DAZ93689.1"/>
    </source>
</evidence>
<dbReference type="Pfam" id="PF01794">
    <property type="entry name" value="Ferric_reduct"/>
    <property type="match status" value="3"/>
</dbReference>
<feature type="domain" description="FAD-binding FR-type" evidence="8">
    <location>
        <begin position="665"/>
        <end position="776"/>
    </location>
</feature>
<feature type="domain" description="DOMON" evidence="7">
    <location>
        <begin position="979"/>
        <end position="1100"/>
    </location>
</feature>
<dbReference type="PANTHER" id="PTHR11972">
    <property type="entry name" value="NADPH OXIDASE"/>
    <property type="match status" value="1"/>
</dbReference>
<feature type="transmembrane region" description="Helical" evidence="6">
    <location>
        <begin position="779"/>
        <end position="799"/>
    </location>
</feature>
<feature type="transmembrane region" description="Helical" evidence="6">
    <location>
        <begin position="1521"/>
        <end position="1539"/>
    </location>
</feature>
<dbReference type="SFLD" id="SFLDG01168">
    <property type="entry name" value="Ferric_reductase_subgroup_(FRE"/>
    <property type="match status" value="2"/>
</dbReference>
<dbReference type="InterPro" id="IPR045266">
    <property type="entry name" value="DOH_DOMON"/>
</dbReference>
<dbReference type="SMART" id="SM00664">
    <property type="entry name" value="DoH"/>
    <property type="match status" value="5"/>
</dbReference>
<dbReference type="PROSITE" id="PS50836">
    <property type="entry name" value="DOMON"/>
    <property type="match status" value="4"/>
</dbReference>
<feature type="transmembrane region" description="Helical" evidence="6">
    <location>
        <begin position="2123"/>
        <end position="2144"/>
    </location>
</feature>
<dbReference type="GO" id="GO:0016491">
    <property type="term" value="F:oxidoreductase activity"/>
    <property type="evidence" value="ECO:0007669"/>
    <property type="project" value="UniProtKB-KW"/>
</dbReference>
<keyword evidence="3 6" id="KW-1133">Transmembrane helix</keyword>
<feature type="transmembrane region" description="Helical" evidence="6">
    <location>
        <begin position="496"/>
        <end position="516"/>
    </location>
</feature>
<feature type="transmembrane region" description="Helical" evidence="6">
    <location>
        <begin position="2088"/>
        <end position="2111"/>
    </location>
</feature>
<feature type="transmembrane region" description="Helical" evidence="6">
    <location>
        <begin position="2156"/>
        <end position="2176"/>
    </location>
</feature>
<feature type="domain" description="DOMON" evidence="7">
    <location>
        <begin position="1169"/>
        <end position="1290"/>
    </location>
</feature>
<dbReference type="SUPFAM" id="SSF52343">
    <property type="entry name" value="Ferredoxin reductase-like, C-terminal NADP-linked domain"/>
    <property type="match status" value="2"/>
</dbReference>
<dbReference type="InterPro" id="IPR005018">
    <property type="entry name" value="DOMON_domain"/>
</dbReference>
<proteinExistence type="predicted"/>
<dbReference type="InterPro" id="IPR017927">
    <property type="entry name" value="FAD-bd_FR_type"/>
</dbReference>
<feature type="transmembrane region" description="Helical" evidence="6">
    <location>
        <begin position="1331"/>
        <end position="1351"/>
    </location>
</feature>
<feature type="non-terminal residue" evidence="9">
    <location>
        <position position="1"/>
    </location>
</feature>
<feature type="transmembrane region" description="Helical" evidence="6">
    <location>
        <begin position="563"/>
        <end position="580"/>
    </location>
</feature>
<keyword evidence="2 6" id="KW-0812">Transmembrane</keyword>
<feature type="transmembrane region" description="Helical" evidence="6">
    <location>
        <begin position="2183"/>
        <end position="2203"/>
    </location>
</feature>
<dbReference type="Gene3D" id="3.40.50.80">
    <property type="entry name" value="Nucleotide-binding domain of ferredoxin-NADP reductase (FNR) module"/>
    <property type="match status" value="2"/>
</dbReference>
<accession>A0AAV2YLW8</accession>
<feature type="transmembrane region" description="Helical" evidence="6">
    <location>
        <begin position="1545"/>
        <end position="1565"/>
    </location>
</feature>
<feature type="domain" description="DOMON" evidence="7">
    <location>
        <begin position="91"/>
        <end position="212"/>
    </location>
</feature>
<feature type="transmembrane region" description="Helical" evidence="6">
    <location>
        <begin position="1426"/>
        <end position="1449"/>
    </location>
</feature>
<dbReference type="EMBL" id="DAKRPA010000299">
    <property type="protein sequence ID" value="DAZ93689.1"/>
    <property type="molecule type" value="Genomic_DNA"/>
</dbReference>
<feature type="transmembrane region" description="Helical" evidence="6">
    <location>
        <begin position="592"/>
        <end position="611"/>
    </location>
</feature>
<dbReference type="CDD" id="cd09631">
    <property type="entry name" value="DOMON_DOH"/>
    <property type="match status" value="3"/>
</dbReference>
<reference evidence="9" key="2">
    <citation type="journal article" date="2023" name="Microbiol Resour">
        <title>Decontamination and Annotation of the Draft Genome Sequence of the Oomycete Lagenidium giganteum ARSEF 373.</title>
        <authorList>
            <person name="Morgan W.R."/>
            <person name="Tartar A."/>
        </authorList>
    </citation>
    <scope>NUCLEOTIDE SEQUENCE</scope>
    <source>
        <strain evidence="9">ARSEF 373</strain>
    </source>
</reference>
<protein>
    <recommendedName>
        <fullName evidence="11">Transmembrane protein</fullName>
    </recommendedName>
</protein>
<dbReference type="Proteomes" id="UP001146120">
    <property type="component" value="Unassembled WGS sequence"/>
</dbReference>
<evidence type="ECO:0000256" key="5">
    <source>
        <dbReference type="ARBA" id="ARBA00023136"/>
    </source>
</evidence>
<evidence type="ECO:0000256" key="6">
    <source>
        <dbReference type="SAM" id="Phobius"/>
    </source>
</evidence>
<dbReference type="PANTHER" id="PTHR11972:SF69">
    <property type="entry name" value="FERRIC REDUCTION OXIDASE 6-RELATED"/>
    <property type="match status" value="1"/>
</dbReference>
<evidence type="ECO:0000256" key="4">
    <source>
        <dbReference type="ARBA" id="ARBA00023002"/>
    </source>
</evidence>
<dbReference type="SFLD" id="SFLDS00052">
    <property type="entry name" value="Ferric_Reductase_Domain"/>
    <property type="match status" value="2"/>
</dbReference>
<keyword evidence="10" id="KW-1185">Reference proteome</keyword>
<evidence type="ECO:0008006" key="11">
    <source>
        <dbReference type="Google" id="ProtNLM"/>
    </source>
</evidence>
<feature type="transmembrane region" description="Helical" evidence="6">
    <location>
        <begin position="1494"/>
        <end position="1514"/>
    </location>
</feature>
<dbReference type="GO" id="GO:0005886">
    <property type="term" value="C:plasma membrane"/>
    <property type="evidence" value="ECO:0007669"/>
    <property type="project" value="TreeGrafter"/>
</dbReference>
<evidence type="ECO:0000259" key="7">
    <source>
        <dbReference type="PROSITE" id="PS50836"/>
    </source>
</evidence>
<feature type="transmembrane region" description="Helical" evidence="6">
    <location>
        <begin position="623"/>
        <end position="641"/>
    </location>
</feature>
<keyword evidence="5 6" id="KW-0472">Membrane</keyword>
<name>A0AAV2YLW8_9STRA</name>
<dbReference type="InterPro" id="IPR013130">
    <property type="entry name" value="Fe3_Rdtase_TM_dom"/>
</dbReference>
<feature type="transmembrane region" description="Helical" evidence="6">
    <location>
        <begin position="2059"/>
        <end position="2076"/>
    </location>
</feature>
<feature type="transmembrane region" description="Helical" evidence="6">
    <location>
        <begin position="433"/>
        <end position="453"/>
    </location>
</feature>
<dbReference type="InterPro" id="IPR050369">
    <property type="entry name" value="RBOH/FRE"/>
</dbReference>
<keyword evidence="4" id="KW-0560">Oxidoreductase</keyword>
<comment type="subcellular location">
    <subcellularLocation>
        <location evidence="1">Membrane</location>
        <topology evidence="1">Multi-pass membrane protein</topology>
    </subcellularLocation>
</comment>
<evidence type="ECO:0000259" key="8">
    <source>
        <dbReference type="PROSITE" id="PS51384"/>
    </source>
</evidence>
<dbReference type="PROSITE" id="PS51384">
    <property type="entry name" value="FAD_FR"/>
    <property type="match status" value="1"/>
</dbReference>
<feature type="domain" description="DOMON" evidence="7">
    <location>
        <begin position="271"/>
        <end position="392"/>
    </location>
</feature>
<evidence type="ECO:0000256" key="1">
    <source>
        <dbReference type="ARBA" id="ARBA00004141"/>
    </source>
</evidence>
<gene>
    <name evidence="9" type="ORF">N0F65_008197</name>
</gene>
<feature type="transmembrane region" description="Helical" evidence="6">
    <location>
        <begin position="528"/>
        <end position="551"/>
    </location>
</feature>
<dbReference type="InterPro" id="IPR013121">
    <property type="entry name" value="Fe_red_NAD-bd_6"/>
</dbReference>
<evidence type="ECO:0000256" key="2">
    <source>
        <dbReference type="ARBA" id="ARBA00022692"/>
    </source>
</evidence>